<dbReference type="InterPro" id="IPR017900">
    <property type="entry name" value="4Fe4S_Fe_S_CS"/>
</dbReference>
<reference evidence="10" key="2">
    <citation type="submission" date="2009-08" db="EMBL/GenBank/DDBJ databases">
        <authorList>
            <person name="Shrivastava S."/>
            <person name="Brinkac L.M."/>
            <person name="Dodson R.J."/>
            <person name="Harkins D.M."/>
            <person name="Durkin A.S."/>
            <person name="Sutton G."/>
        </authorList>
    </citation>
    <scope>NUCLEOTIDE SEQUENCE</scope>
    <source>
        <strain evidence="10">Eklund 17B</strain>
    </source>
</reference>
<keyword evidence="4" id="KW-0479">Metal-binding</keyword>
<keyword evidence="6" id="KW-0560">Oxidoreductase</keyword>
<name>B2TPY7_CLOBB</name>
<evidence type="ECO:0000313" key="10">
    <source>
        <dbReference type="EMBL" id="ACD23244.1"/>
    </source>
</evidence>
<evidence type="ECO:0000256" key="2">
    <source>
        <dbReference type="ARBA" id="ARBA00022490"/>
    </source>
</evidence>
<evidence type="ECO:0000256" key="4">
    <source>
        <dbReference type="ARBA" id="ARBA00022723"/>
    </source>
</evidence>
<keyword evidence="2" id="KW-0963">Cytoplasm</keyword>
<evidence type="ECO:0000256" key="7">
    <source>
        <dbReference type="ARBA" id="ARBA00023004"/>
    </source>
</evidence>
<evidence type="ECO:0000256" key="5">
    <source>
        <dbReference type="ARBA" id="ARBA00022785"/>
    </source>
</evidence>
<dbReference type="GO" id="GO:0008616">
    <property type="term" value="P:tRNA queuosine(34) biosynthetic process"/>
    <property type="evidence" value="ECO:0007669"/>
    <property type="project" value="UniProtKB-KW"/>
</dbReference>
<dbReference type="GO" id="GO:0051539">
    <property type="term" value="F:4 iron, 4 sulfur cluster binding"/>
    <property type="evidence" value="ECO:0007669"/>
    <property type="project" value="UniProtKB-KW"/>
</dbReference>
<protein>
    <submittedName>
        <fullName evidence="10">Iron-sulfur cluster-binding protein</fullName>
    </submittedName>
</protein>
<dbReference type="Pfam" id="PF08331">
    <property type="entry name" value="QueG_DUF1730"/>
    <property type="match status" value="1"/>
</dbReference>
<sequence>MMGVKDQIIKTCSSLGIDSIGFIKCRRFDELKNFYKDRKDLNLQNEFEEDDIEKRINPIQYLEEGKTIISIAFPYLTSESNNNNGFSVYTKGMDYHYVVNKYLKIICEIIESHGGKAKSFVDSNSLPERYIAYLCGVGFIGKNNLLINKKYGSYIFLGEIITDLEIYDEDNGTFEDLNLFKECGECKDCYVSCPTKAINSNKKNCNICLSYITQKKDLEDWEIEKLQGRMFGCDTCQLVCRYNIDKELSKIPEFMPFDFMINNNEEVIIAMGNGQFKESYKNTSCGWRGKNILKRNALIRSKLYLKSNNFAQNQKFESPYLNEYINRLFQKTRI</sequence>
<keyword evidence="7" id="KW-0408">Iron</keyword>
<accession>U4P8U5</accession>
<proteinExistence type="predicted"/>
<dbReference type="EMBL" id="CP001056">
    <property type="protein sequence ID" value="ACD23244.1"/>
    <property type="molecule type" value="Genomic_DNA"/>
</dbReference>
<dbReference type="PROSITE" id="PS00198">
    <property type="entry name" value="4FE4S_FER_1"/>
    <property type="match status" value="1"/>
</dbReference>
<organism evidence="10">
    <name type="scientific">Clostridium botulinum (strain Eklund 17B / Type B)</name>
    <dbReference type="NCBI Taxonomy" id="935198"/>
    <lineage>
        <taxon>Bacteria</taxon>
        <taxon>Bacillati</taxon>
        <taxon>Bacillota</taxon>
        <taxon>Clostridia</taxon>
        <taxon>Eubacteriales</taxon>
        <taxon>Clostridiaceae</taxon>
        <taxon>Clostridium</taxon>
    </lineage>
</organism>
<dbReference type="InterPro" id="IPR017896">
    <property type="entry name" value="4Fe4S_Fe-S-bd"/>
</dbReference>
<dbReference type="KEGG" id="cbk:CLL_A3078"/>
<evidence type="ECO:0000256" key="1">
    <source>
        <dbReference type="ARBA" id="ARBA00022485"/>
    </source>
</evidence>
<dbReference type="InterPro" id="IPR004453">
    <property type="entry name" value="QueG"/>
</dbReference>
<evidence type="ECO:0000256" key="8">
    <source>
        <dbReference type="ARBA" id="ARBA00023014"/>
    </source>
</evidence>
<dbReference type="PROSITE" id="PS51379">
    <property type="entry name" value="4FE4S_FER_2"/>
    <property type="match status" value="1"/>
</dbReference>
<dbReference type="NCBIfam" id="TIGR00276">
    <property type="entry name" value="tRNA epoxyqueuosine(34) reductase QueG"/>
    <property type="match status" value="1"/>
</dbReference>
<dbReference type="HOGENOM" id="CLU_030790_2_1_9"/>
<keyword evidence="8" id="KW-0411">Iron-sulfur</keyword>
<keyword evidence="3" id="KW-0819">tRNA processing</keyword>
<evidence type="ECO:0000256" key="6">
    <source>
        <dbReference type="ARBA" id="ARBA00023002"/>
    </source>
</evidence>
<feature type="domain" description="4Fe-4S ferredoxin-type" evidence="9">
    <location>
        <begin position="172"/>
        <end position="203"/>
    </location>
</feature>
<dbReference type="PANTHER" id="PTHR30002">
    <property type="entry name" value="EPOXYQUEUOSINE REDUCTASE"/>
    <property type="match status" value="1"/>
</dbReference>
<evidence type="ECO:0000259" key="9">
    <source>
        <dbReference type="PROSITE" id="PS51379"/>
    </source>
</evidence>
<keyword evidence="1" id="KW-0004">4Fe-4S</keyword>
<gene>
    <name evidence="10" type="ordered locus">CLL_A3078</name>
</gene>
<reference evidence="10" key="1">
    <citation type="submission" date="2009-06" db="EMBL/GenBank/DDBJ databases">
        <authorList>
            <consortium name="US DOE Joint Genome Institute (JGI-PGF)"/>
            <person name="Lucas S."/>
            <person name="Copeland A."/>
            <person name="Lapidus A."/>
            <person name="Glavina del Rio T."/>
            <person name="Dalin E."/>
            <person name="Tice H."/>
            <person name="Bruce D."/>
            <person name="Goodwin L."/>
            <person name="Pitluck S."/>
            <person name="Kyrpides N."/>
            <person name="Mavromatis K."/>
            <person name="Ivanova N."/>
            <person name="Saunders E."/>
            <person name="Brettin T."/>
            <person name="Detter J.C."/>
            <person name="Han C."/>
            <person name="Larimer F."/>
            <person name="Land M."/>
            <person name="Hauser L."/>
            <person name="Markowitz V."/>
            <person name="Cheng J.-F."/>
            <person name="Hugenholtz P."/>
            <person name="Woyke T."/>
            <person name="Wu D."/>
            <person name="Gronow S."/>
            <person name="Klenk H.-P."/>
            <person name="Eisen J.A."/>
        </authorList>
    </citation>
    <scope>NUCLEOTIDE SEQUENCE</scope>
    <source>
        <strain evidence="10">Eklund 17B</strain>
    </source>
</reference>
<dbReference type="PATRIC" id="fig|935198.13.peg.3042"/>
<dbReference type="AlphaFoldDB" id="B2TPY7"/>
<dbReference type="InterPro" id="IPR013542">
    <property type="entry name" value="QueG_DUF1730"/>
</dbReference>
<dbReference type="PANTHER" id="PTHR30002:SF4">
    <property type="entry name" value="EPOXYQUEUOSINE REDUCTASE"/>
    <property type="match status" value="1"/>
</dbReference>
<dbReference type="GO" id="GO:0046872">
    <property type="term" value="F:metal ion binding"/>
    <property type="evidence" value="ECO:0007669"/>
    <property type="project" value="UniProtKB-KW"/>
</dbReference>
<keyword evidence="5" id="KW-0671">Queuosine biosynthesis</keyword>
<accession>B2TPY7</accession>
<dbReference type="Pfam" id="PF13484">
    <property type="entry name" value="Fer4_16"/>
    <property type="match status" value="1"/>
</dbReference>
<dbReference type="SUPFAM" id="SSF46548">
    <property type="entry name" value="alpha-helical ferredoxin"/>
    <property type="match status" value="1"/>
</dbReference>
<dbReference type="GO" id="GO:0052693">
    <property type="term" value="F:epoxyqueuosine reductase activity"/>
    <property type="evidence" value="ECO:0007669"/>
    <property type="project" value="TreeGrafter"/>
</dbReference>
<evidence type="ECO:0000256" key="3">
    <source>
        <dbReference type="ARBA" id="ARBA00022694"/>
    </source>
</evidence>